<dbReference type="Pfam" id="PF00034">
    <property type="entry name" value="Cytochrom_C"/>
    <property type="match status" value="1"/>
</dbReference>
<keyword evidence="10" id="KW-1185">Reference proteome</keyword>
<dbReference type="PANTHER" id="PTHR37823">
    <property type="entry name" value="CYTOCHROME C-553-LIKE"/>
    <property type="match status" value="1"/>
</dbReference>
<name>A0A316IG10_9GAMM</name>
<dbReference type="SUPFAM" id="SSF46626">
    <property type="entry name" value="Cytochrome c"/>
    <property type="match status" value="1"/>
</dbReference>
<protein>
    <submittedName>
        <fullName evidence="9">Cytochrome c</fullName>
    </submittedName>
</protein>
<evidence type="ECO:0000256" key="1">
    <source>
        <dbReference type="ARBA" id="ARBA00022448"/>
    </source>
</evidence>
<evidence type="ECO:0000256" key="6">
    <source>
        <dbReference type="PROSITE-ProRule" id="PRU00433"/>
    </source>
</evidence>
<dbReference type="AlphaFoldDB" id="A0A316IG10"/>
<feature type="signal peptide" evidence="7">
    <location>
        <begin position="1"/>
        <end position="18"/>
    </location>
</feature>
<evidence type="ECO:0000256" key="3">
    <source>
        <dbReference type="ARBA" id="ARBA00022723"/>
    </source>
</evidence>
<dbReference type="InterPro" id="IPR009056">
    <property type="entry name" value="Cyt_c-like_dom"/>
</dbReference>
<evidence type="ECO:0000256" key="2">
    <source>
        <dbReference type="ARBA" id="ARBA00022617"/>
    </source>
</evidence>
<organism evidence="9 10">
    <name type="scientific">Fulvimonas soli</name>
    <dbReference type="NCBI Taxonomy" id="155197"/>
    <lineage>
        <taxon>Bacteria</taxon>
        <taxon>Pseudomonadati</taxon>
        <taxon>Pseudomonadota</taxon>
        <taxon>Gammaproteobacteria</taxon>
        <taxon>Lysobacterales</taxon>
        <taxon>Rhodanobacteraceae</taxon>
        <taxon>Fulvimonas</taxon>
    </lineage>
</organism>
<evidence type="ECO:0000259" key="8">
    <source>
        <dbReference type="PROSITE" id="PS51007"/>
    </source>
</evidence>
<dbReference type="GO" id="GO:0020037">
    <property type="term" value="F:heme binding"/>
    <property type="evidence" value="ECO:0007669"/>
    <property type="project" value="InterPro"/>
</dbReference>
<gene>
    <name evidence="9" type="ORF">C7456_10368</name>
</gene>
<keyword evidence="2 6" id="KW-0349">Heme</keyword>
<dbReference type="PROSITE" id="PS51007">
    <property type="entry name" value="CYTC"/>
    <property type="match status" value="1"/>
</dbReference>
<comment type="caution">
    <text evidence="9">The sequence shown here is derived from an EMBL/GenBank/DDBJ whole genome shotgun (WGS) entry which is preliminary data.</text>
</comment>
<dbReference type="InterPro" id="IPR036909">
    <property type="entry name" value="Cyt_c-like_dom_sf"/>
</dbReference>
<keyword evidence="1" id="KW-0813">Transport</keyword>
<evidence type="ECO:0000256" key="5">
    <source>
        <dbReference type="ARBA" id="ARBA00023004"/>
    </source>
</evidence>
<evidence type="ECO:0000256" key="4">
    <source>
        <dbReference type="ARBA" id="ARBA00022982"/>
    </source>
</evidence>
<dbReference type="GO" id="GO:0046872">
    <property type="term" value="F:metal ion binding"/>
    <property type="evidence" value="ECO:0007669"/>
    <property type="project" value="UniProtKB-KW"/>
</dbReference>
<dbReference type="Gene3D" id="1.10.760.10">
    <property type="entry name" value="Cytochrome c-like domain"/>
    <property type="match status" value="1"/>
</dbReference>
<keyword evidence="4" id="KW-0249">Electron transport</keyword>
<dbReference type="InterPro" id="IPR051811">
    <property type="entry name" value="Cytochrome_c550/c551-like"/>
</dbReference>
<keyword evidence="7" id="KW-0732">Signal</keyword>
<sequence>MRTLLACLLLWCPLLAAAELKVDLGHGATVYRTAQLLARPELREIVVPGDVVFKRTMRYRALPVAALLRGVGPDDQLQFVAADGFAAEIPAGLVLGRHGSRAWLAVEDPARPWPAPAEGKPGIGPFYLVWTDPQAAGIGPEQWPYQLAAIRRLPGPAARFPAILPDPALPPDSPVRRGFAVFQRNCFACHTLNGEGDARLGPDLNIPHNPTEYLPAGLLRAFIRDPQSLRRWPQAKMQGFPTRRELSDADLDALLAYLRHMAGRKRTP</sequence>
<evidence type="ECO:0000313" key="10">
    <source>
        <dbReference type="Proteomes" id="UP000245812"/>
    </source>
</evidence>
<reference evidence="9 10" key="1">
    <citation type="submission" date="2018-05" db="EMBL/GenBank/DDBJ databases">
        <title>Genomic Encyclopedia of Type Strains, Phase IV (KMG-IV): sequencing the most valuable type-strain genomes for metagenomic binning, comparative biology and taxonomic classification.</title>
        <authorList>
            <person name="Goeker M."/>
        </authorList>
    </citation>
    <scope>NUCLEOTIDE SEQUENCE [LARGE SCALE GENOMIC DNA]</scope>
    <source>
        <strain evidence="9 10">DSM 14263</strain>
    </source>
</reference>
<proteinExistence type="predicted"/>
<evidence type="ECO:0000256" key="7">
    <source>
        <dbReference type="SAM" id="SignalP"/>
    </source>
</evidence>
<dbReference type="PANTHER" id="PTHR37823:SF1">
    <property type="entry name" value="CYTOCHROME C-553-LIKE"/>
    <property type="match status" value="1"/>
</dbReference>
<accession>A0A316IG10</accession>
<dbReference type="EMBL" id="QGHC01000003">
    <property type="protein sequence ID" value="PWK91949.1"/>
    <property type="molecule type" value="Genomic_DNA"/>
</dbReference>
<keyword evidence="5 6" id="KW-0408">Iron</keyword>
<evidence type="ECO:0000313" key="9">
    <source>
        <dbReference type="EMBL" id="PWK91949.1"/>
    </source>
</evidence>
<feature type="chain" id="PRO_5016362348" evidence="7">
    <location>
        <begin position="19"/>
        <end position="268"/>
    </location>
</feature>
<keyword evidence="3 6" id="KW-0479">Metal-binding</keyword>
<dbReference type="GO" id="GO:0009055">
    <property type="term" value="F:electron transfer activity"/>
    <property type="evidence" value="ECO:0007669"/>
    <property type="project" value="InterPro"/>
</dbReference>
<dbReference type="RefSeq" id="WP_109722539.1">
    <property type="nucleotide sequence ID" value="NZ_MSZV01000143.1"/>
</dbReference>
<dbReference type="Proteomes" id="UP000245812">
    <property type="component" value="Unassembled WGS sequence"/>
</dbReference>
<dbReference type="OrthoDB" id="5728201at2"/>
<feature type="domain" description="Cytochrome c" evidence="8">
    <location>
        <begin position="173"/>
        <end position="262"/>
    </location>
</feature>